<sequence>MTEGTVRWFDADRGFGFIALGQGTDDLYVHASEIVSDDAMKLLREGQVVEFEIGEGDRGPQARRVRVTADQAADTPLGVLGTVSWYEPAKGYGFITPDGGGAEIFVHSSAIVGGGVVSEGQRVAFLVVDGERGPQADHLLPLGPQAAQHAQAMASDGADGTVSWYDGDKGFGFITPESGDPDVFVHVRELADGLLGLDEGDRVTYAVVVSEKGPQARDVRLARSSTPRGAPATSTTRARSGHREATDAPVRGGEGVVARYDAERGFGFIAPDSGGADLFVHVSVLKGAEELHQGDRVRYQVRQSDRGPQADRVELV</sequence>
<dbReference type="SUPFAM" id="SSF50249">
    <property type="entry name" value="Nucleic acid-binding proteins"/>
    <property type="match status" value="4"/>
</dbReference>
<dbReference type="InterPro" id="IPR011129">
    <property type="entry name" value="CSD"/>
</dbReference>
<evidence type="ECO:0000256" key="2">
    <source>
        <dbReference type="SAM" id="MobiDB-lite"/>
    </source>
</evidence>
<dbReference type="SMART" id="SM00357">
    <property type="entry name" value="CSP"/>
    <property type="match status" value="4"/>
</dbReference>
<dbReference type="PANTHER" id="PTHR11544">
    <property type="entry name" value="COLD SHOCK DOMAIN CONTAINING PROTEINS"/>
    <property type="match status" value="1"/>
</dbReference>
<evidence type="ECO:0000259" key="3">
    <source>
        <dbReference type="PROSITE" id="PS51857"/>
    </source>
</evidence>
<dbReference type="Gene3D" id="2.40.50.140">
    <property type="entry name" value="Nucleic acid-binding proteins"/>
    <property type="match status" value="4"/>
</dbReference>
<dbReference type="CDD" id="cd04458">
    <property type="entry name" value="CSP_CDS"/>
    <property type="match status" value="4"/>
</dbReference>
<dbReference type="AlphaFoldDB" id="A0AAU7JSB5"/>
<dbReference type="InterPro" id="IPR002059">
    <property type="entry name" value="CSP_DNA-bd"/>
</dbReference>
<dbReference type="PROSITE" id="PS00352">
    <property type="entry name" value="CSD_1"/>
    <property type="match status" value="3"/>
</dbReference>
<dbReference type="GO" id="GO:0003676">
    <property type="term" value="F:nucleic acid binding"/>
    <property type="evidence" value="ECO:0007669"/>
    <property type="project" value="InterPro"/>
</dbReference>
<reference evidence="4" key="1">
    <citation type="submission" date="2024-05" db="EMBL/GenBank/DDBJ databases">
        <authorList>
            <person name="Kim S."/>
            <person name="Heo J."/>
            <person name="Choi H."/>
            <person name="Choi Y."/>
            <person name="Kwon S.-W."/>
            <person name="Kim Y."/>
        </authorList>
    </citation>
    <scope>NUCLEOTIDE SEQUENCE</scope>
    <source>
        <strain evidence="4">KACC 23699</strain>
    </source>
</reference>
<feature type="domain" description="CSD" evidence="3">
    <location>
        <begin position="157"/>
        <end position="221"/>
    </location>
</feature>
<protein>
    <submittedName>
        <fullName evidence="4">Cold shock domain-containing protein</fullName>
    </submittedName>
</protein>
<dbReference type="Pfam" id="PF00313">
    <property type="entry name" value="CSD"/>
    <property type="match status" value="4"/>
</dbReference>
<feature type="domain" description="CSD" evidence="3">
    <location>
        <begin position="1"/>
        <end position="67"/>
    </location>
</feature>
<dbReference type="PROSITE" id="PS51857">
    <property type="entry name" value="CSD_2"/>
    <property type="match status" value="4"/>
</dbReference>
<feature type="region of interest" description="Disordered" evidence="2">
    <location>
        <begin position="220"/>
        <end position="252"/>
    </location>
</feature>
<feature type="domain" description="CSD" evidence="3">
    <location>
        <begin position="252"/>
        <end position="315"/>
    </location>
</feature>
<gene>
    <name evidence="4" type="ORF">ABEG17_16410</name>
</gene>
<feature type="compositionally biased region" description="Polar residues" evidence="2">
    <location>
        <begin position="223"/>
        <end position="238"/>
    </location>
</feature>
<evidence type="ECO:0000313" key="4">
    <source>
        <dbReference type="EMBL" id="XBO43128.1"/>
    </source>
</evidence>
<accession>A0AAU7JSB5</accession>
<dbReference type="InterPro" id="IPR050181">
    <property type="entry name" value="Cold_shock_domain"/>
</dbReference>
<proteinExistence type="predicted"/>
<dbReference type="RefSeq" id="WP_406830558.1">
    <property type="nucleotide sequence ID" value="NZ_CP157483.1"/>
</dbReference>
<comment type="subcellular location">
    <subcellularLocation>
        <location evidence="1">Cytoplasm</location>
    </subcellularLocation>
</comment>
<dbReference type="InterPro" id="IPR012340">
    <property type="entry name" value="NA-bd_OB-fold"/>
</dbReference>
<name>A0AAU7JSB5_9MICO</name>
<dbReference type="GO" id="GO:0005737">
    <property type="term" value="C:cytoplasm"/>
    <property type="evidence" value="ECO:0007669"/>
    <property type="project" value="UniProtKB-SubCell"/>
</dbReference>
<feature type="domain" description="CSD" evidence="3">
    <location>
        <begin position="78"/>
        <end position="141"/>
    </location>
</feature>
<dbReference type="PRINTS" id="PR00050">
    <property type="entry name" value="COLDSHOCK"/>
</dbReference>
<evidence type="ECO:0000256" key="1">
    <source>
        <dbReference type="RuleBase" id="RU000408"/>
    </source>
</evidence>
<dbReference type="InterPro" id="IPR019844">
    <property type="entry name" value="CSD_CS"/>
</dbReference>
<organism evidence="4">
    <name type="scientific">Pedococcus sp. KACC 23699</name>
    <dbReference type="NCBI Taxonomy" id="3149228"/>
    <lineage>
        <taxon>Bacteria</taxon>
        <taxon>Bacillati</taxon>
        <taxon>Actinomycetota</taxon>
        <taxon>Actinomycetes</taxon>
        <taxon>Micrococcales</taxon>
        <taxon>Intrasporangiaceae</taxon>
        <taxon>Pedococcus</taxon>
    </lineage>
</organism>
<dbReference type="EMBL" id="CP157483">
    <property type="protein sequence ID" value="XBO43128.1"/>
    <property type="molecule type" value="Genomic_DNA"/>
</dbReference>